<name>A0ABR3UUH2_9PLEO</name>
<evidence type="ECO:0000256" key="4">
    <source>
        <dbReference type="ARBA" id="ARBA00023002"/>
    </source>
</evidence>
<dbReference type="Pfam" id="PF03055">
    <property type="entry name" value="RPE65"/>
    <property type="match status" value="1"/>
</dbReference>
<comment type="cofactor">
    <cofactor evidence="1">
        <name>Fe(2+)</name>
        <dbReference type="ChEBI" id="CHEBI:29033"/>
    </cofactor>
</comment>
<dbReference type="RefSeq" id="XP_069310284.1">
    <property type="nucleotide sequence ID" value="XM_069447712.1"/>
</dbReference>
<dbReference type="Proteomes" id="UP001578633">
    <property type="component" value="Chromosome 1"/>
</dbReference>
<evidence type="ECO:0000256" key="5">
    <source>
        <dbReference type="ARBA" id="ARBA00023004"/>
    </source>
</evidence>
<dbReference type="PANTHER" id="PTHR10543:SF89">
    <property type="entry name" value="CAROTENOID 9,10(9',10')-CLEAVAGE DIOXYGENASE 1"/>
    <property type="match status" value="1"/>
</dbReference>
<gene>
    <name evidence="6" type="ORF">ACET3X_000042</name>
</gene>
<accession>A0ABR3UUH2</accession>
<proteinExistence type="inferred from homology"/>
<sequence>MALPSGPITRAHDPTPYGLEGKWTKMLQKPFASFPSRFQGEISDLVVFGQIPKEINGTFYRIMVDPFYPRDDDVPVEGDGNVSAFRIHNGHVDMKIKYVETERLRLEKKAQERLFGLYRNPFTHHPCVRAAVDSTANTNLVYWAGKLVALKESALPYQVDPDTLDTLGYDPFHSPSEAKTFSAHPKVDPFTDELVVFGYEAKGLGTLDIVIYSIDAQGSMRDVQWVSSPWLAFIHDCAITKNFLILVLWPFEGDVERMKAGKHHWTYKYDRPATFIVIPRRSAQVPPGWKPGEHRVYHWENCVIMHTAGAWESDDGKLHLESSRVSYNVFPCFEPEEGPPSPRGPPRADFVRWTIDPAQPSATKIAGPHVLLDVPSEFPRIDERFSTHQYEWVFVPVILPQTPGAIIPIHLNRVAMLNTKSGETRYFNPGENCAVQEPVFIPRSGTAPEGDGWVLVMVERKTENVNELVLLDTRSFEKPVAVIRMPFRLMSQVHGNWVESSQIGERTHFSRT</sequence>
<evidence type="ECO:0000313" key="6">
    <source>
        <dbReference type="EMBL" id="KAL1799700.1"/>
    </source>
</evidence>
<comment type="similarity">
    <text evidence="2">Belongs to the carotenoid oxygenase family.</text>
</comment>
<dbReference type="PANTHER" id="PTHR10543">
    <property type="entry name" value="BETA-CAROTENE DIOXYGENASE"/>
    <property type="match status" value="1"/>
</dbReference>
<evidence type="ECO:0000256" key="2">
    <source>
        <dbReference type="ARBA" id="ARBA00006787"/>
    </source>
</evidence>
<evidence type="ECO:0008006" key="8">
    <source>
        <dbReference type="Google" id="ProtNLM"/>
    </source>
</evidence>
<keyword evidence="3" id="KW-0479">Metal-binding</keyword>
<protein>
    <recommendedName>
        <fullName evidence="8">Carotenoid oxygenase</fullName>
    </recommendedName>
</protein>
<evidence type="ECO:0000313" key="7">
    <source>
        <dbReference type="Proteomes" id="UP001578633"/>
    </source>
</evidence>
<comment type="caution">
    <text evidence="6">The sequence shown here is derived from an EMBL/GenBank/DDBJ whole genome shotgun (WGS) entry which is preliminary data.</text>
</comment>
<dbReference type="EMBL" id="JBHGVX010000001">
    <property type="protein sequence ID" value="KAL1799700.1"/>
    <property type="molecule type" value="Genomic_DNA"/>
</dbReference>
<organism evidence="6 7">
    <name type="scientific">Alternaria dauci</name>
    <dbReference type="NCBI Taxonomy" id="48095"/>
    <lineage>
        <taxon>Eukaryota</taxon>
        <taxon>Fungi</taxon>
        <taxon>Dikarya</taxon>
        <taxon>Ascomycota</taxon>
        <taxon>Pezizomycotina</taxon>
        <taxon>Dothideomycetes</taxon>
        <taxon>Pleosporomycetidae</taxon>
        <taxon>Pleosporales</taxon>
        <taxon>Pleosporineae</taxon>
        <taxon>Pleosporaceae</taxon>
        <taxon>Alternaria</taxon>
        <taxon>Alternaria sect. Porri</taxon>
    </lineage>
</organism>
<keyword evidence="7" id="KW-1185">Reference proteome</keyword>
<dbReference type="GeneID" id="96080364"/>
<reference evidence="6 7" key="1">
    <citation type="submission" date="2024-09" db="EMBL/GenBank/DDBJ databases">
        <title>T2T genomes of carrot and Alternaria dauci and their utility for understanding host-pathogen interaction during carrot leaf blight disease.</title>
        <authorList>
            <person name="Liu W."/>
            <person name="Xu S."/>
            <person name="Ou C."/>
            <person name="Liu X."/>
            <person name="Zhuang F."/>
            <person name="Deng X.W."/>
        </authorList>
    </citation>
    <scope>NUCLEOTIDE SEQUENCE [LARGE SCALE GENOMIC DNA]</scope>
    <source>
        <strain evidence="6 7">A2016</strain>
    </source>
</reference>
<dbReference type="InterPro" id="IPR004294">
    <property type="entry name" value="Carotenoid_Oase"/>
</dbReference>
<keyword evidence="4" id="KW-0560">Oxidoreductase</keyword>
<keyword evidence="5" id="KW-0408">Iron</keyword>
<evidence type="ECO:0000256" key="3">
    <source>
        <dbReference type="ARBA" id="ARBA00022723"/>
    </source>
</evidence>
<evidence type="ECO:0000256" key="1">
    <source>
        <dbReference type="ARBA" id="ARBA00001954"/>
    </source>
</evidence>